<dbReference type="OrthoDB" id="2800009at2759"/>
<organism evidence="1 2">
    <name type="scientific">Heliocybe sulcata</name>
    <dbReference type="NCBI Taxonomy" id="5364"/>
    <lineage>
        <taxon>Eukaryota</taxon>
        <taxon>Fungi</taxon>
        <taxon>Dikarya</taxon>
        <taxon>Basidiomycota</taxon>
        <taxon>Agaricomycotina</taxon>
        <taxon>Agaricomycetes</taxon>
        <taxon>Gloeophyllales</taxon>
        <taxon>Gloeophyllaceae</taxon>
        <taxon>Heliocybe</taxon>
    </lineage>
</organism>
<gene>
    <name evidence="1" type="ORF">OE88DRAFT_1651971</name>
</gene>
<proteinExistence type="predicted"/>
<keyword evidence="2" id="KW-1185">Reference proteome</keyword>
<reference evidence="1 2" key="1">
    <citation type="journal article" date="2019" name="Nat. Ecol. Evol.">
        <title>Megaphylogeny resolves global patterns of mushroom evolution.</title>
        <authorList>
            <person name="Varga T."/>
            <person name="Krizsan K."/>
            <person name="Foldi C."/>
            <person name="Dima B."/>
            <person name="Sanchez-Garcia M."/>
            <person name="Sanchez-Ramirez S."/>
            <person name="Szollosi G.J."/>
            <person name="Szarkandi J.G."/>
            <person name="Papp V."/>
            <person name="Albert L."/>
            <person name="Andreopoulos W."/>
            <person name="Angelini C."/>
            <person name="Antonin V."/>
            <person name="Barry K.W."/>
            <person name="Bougher N.L."/>
            <person name="Buchanan P."/>
            <person name="Buyck B."/>
            <person name="Bense V."/>
            <person name="Catcheside P."/>
            <person name="Chovatia M."/>
            <person name="Cooper J."/>
            <person name="Damon W."/>
            <person name="Desjardin D."/>
            <person name="Finy P."/>
            <person name="Geml J."/>
            <person name="Haridas S."/>
            <person name="Hughes K."/>
            <person name="Justo A."/>
            <person name="Karasinski D."/>
            <person name="Kautmanova I."/>
            <person name="Kiss B."/>
            <person name="Kocsube S."/>
            <person name="Kotiranta H."/>
            <person name="LaButti K.M."/>
            <person name="Lechner B.E."/>
            <person name="Liimatainen K."/>
            <person name="Lipzen A."/>
            <person name="Lukacs Z."/>
            <person name="Mihaltcheva S."/>
            <person name="Morgado L.N."/>
            <person name="Niskanen T."/>
            <person name="Noordeloos M.E."/>
            <person name="Ohm R.A."/>
            <person name="Ortiz-Santana B."/>
            <person name="Ovrebo C."/>
            <person name="Racz N."/>
            <person name="Riley R."/>
            <person name="Savchenko A."/>
            <person name="Shiryaev A."/>
            <person name="Soop K."/>
            <person name="Spirin V."/>
            <person name="Szebenyi C."/>
            <person name="Tomsovsky M."/>
            <person name="Tulloss R.E."/>
            <person name="Uehling J."/>
            <person name="Grigoriev I.V."/>
            <person name="Vagvolgyi C."/>
            <person name="Papp T."/>
            <person name="Martin F.M."/>
            <person name="Miettinen O."/>
            <person name="Hibbett D.S."/>
            <person name="Nagy L.G."/>
        </authorList>
    </citation>
    <scope>NUCLEOTIDE SEQUENCE [LARGE SCALE GENOMIC DNA]</scope>
    <source>
        <strain evidence="1 2">OMC1185</strain>
    </source>
</reference>
<dbReference type="Proteomes" id="UP000305948">
    <property type="component" value="Unassembled WGS sequence"/>
</dbReference>
<dbReference type="AlphaFoldDB" id="A0A5C3NFA5"/>
<name>A0A5C3NFA5_9AGAM</name>
<sequence length="202" mass="22577">MPLPHVADPLRSKDTGGMAIHAQSRKLRGPSDLRKFLESVSRLRDPVTSVEVEILEANSGGDISWFDMSPLYQYSKLQKLDLVCPRMLPATDDDVLVMLTAWPNLRCLILNPKPQEAGTVVPRLTFRTLDHVARYGTKLEEAAFFLHPGYNTEVTATLPSETLRALDLGLSPGHSGRESDEVDKIVLLLNGLFPRLEKFSWL</sequence>
<accession>A0A5C3NFA5</accession>
<evidence type="ECO:0000313" key="2">
    <source>
        <dbReference type="Proteomes" id="UP000305948"/>
    </source>
</evidence>
<evidence type="ECO:0000313" key="1">
    <source>
        <dbReference type="EMBL" id="TFK55597.1"/>
    </source>
</evidence>
<protein>
    <submittedName>
        <fullName evidence="1">Uncharacterized protein</fullName>
    </submittedName>
</protein>
<dbReference type="EMBL" id="ML213504">
    <property type="protein sequence ID" value="TFK55597.1"/>
    <property type="molecule type" value="Genomic_DNA"/>
</dbReference>